<dbReference type="SUPFAM" id="SSF48350">
    <property type="entry name" value="GTPase activation domain, GAP"/>
    <property type="match status" value="1"/>
</dbReference>
<evidence type="ECO:0000259" key="5">
    <source>
        <dbReference type="PROSITE" id="PS50018"/>
    </source>
</evidence>
<dbReference type="InterPro" id="IPR001936">
    <property type="entry name" value="RasGAP_dom"/>
</dbReference>
<dbReference type="InterPro" id="IPR003961">
    <property type="entry name" value="FN3_dom"/>
</dbReference>
<dbReference type="Proteomes" id="UP001149090">
    <property type="component" value="Unassembled WGS sequence"/>
</dbReference>
<sequence>MNSIKIFLNSFLIIFLIGKVITDTGCDLYVSKTGNDGNPGTFESPCLTIEHTITLLNSTHTRICISPGTYVLTSPLYLENGDWVLKSLGDRTSTFIDGAQSMECLHIELSDGFHPKVEGLTFQNCRNTSASNNGGAINAWCSASYYQVEINSCGFYNNSGQRGGAIYSENCQMKLSNNIIQNNFAEDSGGGFCCFLSTSVLSVPTLYFTDNIFSNNSVSNPSKNSNIENKENSLNTFSPLSSCKRDATHNVNDCDDCFNGGSCGLDGSCRCLPGSYRPELNTTLCPFCSPGKFTSNINENYCRDCDLNTFSAYYGSTICDSCPAGTVTIGTGQIECTPVEVQNLQATNILSSEFTLEWDPPSQFSVTNYNIYYSYNDSVEWDQITISNETSYTFSNIFSGNYSVKIQGINNQGEGLNSTIIDIETLPPGQPSAPIVVINETEFSPTSFGVSWSIPNHGGSPIDHYNITFYPQGQPESIVNNSVPYTQLWFTATDLLSGEYVVNVRAVSTVEGIWSDPKLVWTHMAVVPSVMDPVNIDIQYPDGFRVSWIPPDSNGGQEIVKYEIEMTPEEGSVKTYTANPSPLYKTITGLLTGNFSFRIRADNGITPKADYSEFVNATTADPTAPYKPGSLRLYSAYSYYIYMRWNAPRTGGSPITDYYFQHRKQGDTTWITNHIQYATTYYYVYPLLNGTYEFQVAACNIIGCGPYSNIATESTAEPTIPSYIYSVTKTDGNSTSITISWSAPSNGGLEIDNYSVMYTVSGGTEFIEILTNSTETTWTVNDLESGSYDFKVYAHNAIGWSSYAYISTFSTDPTQSPSPVGTITQINESSTTITLEWSKPSTGGREILKYHIDFHSFQSQEWQEAVYDLEGEAPDTLNFTITSLLSDNYTVRIAAENVNGVGNFSSEQNFTTDPPTTPGLPRNITLLDFSQTSIHLSWEYPENNGGEEITNFIVYYFGQTENMTGFMEIENISECMIEGLYTDNYSVLIAAQNPQGVGDNETFFAVMDIEPGIPENVQNIEHVAATATTITLQWDAVNNNGRKILYYLVDYLPQDPKYGGEKEDNITTADNPILHTIQNLYSGNYWVTIYAYNSIGNSESNQVLVWTTEPVAPGIVSNLQGAPLSPVSISLTWDVPNHGGRFLEYYLVKYNCSVLGINGIVINTSSTEPVWNVTGLLSSNYTFVIKAANSEGICESWSNPKTVSTNPPEAPSTVGDAQVTRQLRTLLDVEWTPPDYNGGWPIAYYNISWEGFNVSGSGSSAVNSFQIDGLILNSFYNVTITASNGFNSSAPKVFELQTAPAYPAQVTGVFASEYAPDYFVVQWNLLDDPDLTSYFISLGSQNQSLNISGINPSSNMRLITNLIPATNYSVRVCGYIDQMQGIWSQTAVIRTNNSVPGAVFGIYTTESTQTTLSIAWEEAIGNGLEIDYYSVTILSSQGNPINTLSVIGLSTTVGGLTADTLYQVNVVAHNDLGLGASSSSAWLRTASEESSQSNKGLAAGLGSTLGAFAIISVFAVLWYKKKTKKIKLPPPPNFDPFKFGKIYEASFSSEQHSKIKSLDPLIDLLFDGEFTLVRALFRIIRSADSESLCKSLTFLFEKHNSEAIDLINLSIRDEVSRIITSSTLFRSNSYASKILSTYAKLHGLPYLYRTIAIEVFEICNELVDSVEVDERQLKNLDLEDSDCKSSTDDQITQDVDVNKWRLLLTTQKILQRIFKSISKMPPQFRTISHELSSQVRAKFEGQERIAVASFIFLRFICPSITAPEAYGLVRELPSDSARRHLILVTKTLQNVANGTNFRGDGVMQDLSVFVTTNQPRANQFFDAISQPIQDYQDPIPVSFPPQVIQSSKAIIHRYMCQNKERLLKDLEENAPKLKVQLEKQLNELGEPIPLQYTKI</sequence>
<name>A0A9Q0LVB4_ANAIG</name>
<dbReference type="SMART" id="SM00060">
    <property type="entry name" value="FN3"/>
    <property type="match status" value="12"/>
</dbReference>
<evidence type="ECO:0000313" key="8">
    <source>
        <dbReference type="Proteomes" id="UP001149090"/>
    </source>
</evidence>
<dbReference type="InterPro" id="IPR036116">
    <property type="entry name" value="FN3_sf"/>
</dbReference>
<evidence type="ECO:0000256" key="1">
    <source>
        <dbReference type="ARBA" id="ARBA00022737"/>
    </source>
</evidence>
<keyword evidence="1" id="KW-0677">Repeat</keyword>
<proteinExistence type="predicted"/>
<feature type="domain" description="Fibronectin type-III" evidence="6">
    <location>
        <begin position="1013"/>
        <end position="1111"/>
    </location>
</feature>
<dbReference type="Pfam" id="PF00616">
    <property type="entry name" value="RasGAP"/>
    <property type="match status" value="1"/>
</dbReference>
<feature type="domain" description="Ras-GAP" evidence="5">
    <location>
        <begin position="1584"/>
        <end position="1793"/>
    </location>
</feature>
<dbReference type="PANTHER" id="PTHR13817">
    <property type="entry name" value="TITIN"/>
    <property type="match status" value="1"/>
</dbReference>
<feature type="domain" description="Fibronectin type-III" evidence="6">
    <location>
        <begin position="340"/>
        <end position="428"/>
    </location>
</feature>
<keyword evidence="4" id="KW-0732">Signal</keyword>
<dbReference type="PROSITE" id="PS50018">
    <property type="entry name" value="RAS_GTPASE_ACTIV_2"/>
    <property type="match status" value="1"/>
</dbReference>
<dbReference type="Gene3D" id="2.10.50.10">
    <property type="entry name" value="Tumor Necrosis Factor Receptor, subunit A, domain 2"/>
    <property type="match status" value="1"/>
</dbReference>
<feature type="domain" description="Fibronectin type-III" evidence="6">
    <location>
        <begin position="717"/>
        <end position="814"/>
    </location>
</feature>
<protein>
    <submittedName>
        <fullName evidence="7">Cytokine receptor</fullName>
    </submittedName>
</protein>
<dbReference type="PANTHER" id="PTHR13817:SF73">
    <property type="entry name" value="FIBRONECTIN TYPE-III DOMAIN-CONTAINING PROTEIN"/>
    <property type="match status" value="1"/>
</dbReference>
<feature type="domain" description="Fibronectin type-III" evidence="6">
    <location>
        <begin position="627"/>
        <end position="715"/>
    </location>
</feature>
<feature type="signal peptide" evidence="4">
    <location>
        <begin position="1"/>
        <end position="22"/>
    </location>
</feature>
<feature type="domain" description="Fibronectin type-III" evidence="6">
    <location>
        <begin position="920"/>
        <end position="1012"/>
    </location>
</feature>
<feature type="domain" description="Fibronectin type-III" evidence="6">
    <location>
        <begin position="1302"/>
        <end position="1394"/>
    </location>
</feature>
<dbReference type="InterPro" id="IPR011050">
    <property type="entry name" value="Pectin_lyase_fold/virulence"/>
</dbReference>
<feature type="domain" description="Fibronectin type-III" evidence="6">
    <location>
        <begin position="430"/>
        <end position="525"/>
    </location>
</feature>
<keyword evidence="3" id="KW-1133">Transmembrane helix</keyword>
<evidence type="ECO:0000256" key="2">
    <source>
        <dbReference type="SAM" id="Coils"/>
    </source>
</evidence>
<dbReference type="OrthoDB" id="504170at2759"/>
<dbReference type="InterPro" id="IPR013783">
    <property type="entry name" value="Ig-like_fold"/>
</dbReference>
<dbReference type="Gene3D" id="2.60.40.10">
    <property type="entry name" value="Immunoglobulins"/>
    <property type="match status" value="12"/>
</dbReference>
<dbReference type="SUPFAM" id="SSF51126">
    <property type="entry name" value="Pectin lyase-like"/>
    <property type="match status" value="1"/>
</dbReference>
<organism evidence="7 8">
    <name type="scientific">Anaeramoeba ignava</name>
    <name type="common">Anaerobic marine amoeba</name>
    <dbReference type="NCBI Taxonomy" id="1746090"/>
    <lineage>
        <taxon>Eukaryota</taxon>
        <taxon>Metamonada</taxon>
        <taxon>Anaeramoebidae</taxon>
        <taxon>Anaeramoeba</taxon>
    </lineage>
</organism>
<gene>
    <name evidence="7" type="ORF">M0811_04038</name>
</gene>
<keyword evidence="7" id="KW-0675">Receptor</keyword>
<feature type="domain" description="Fibronectin type-III" evidence="6">
    <location>
        <begin position="1210"/>
        <end position="1301"/>
    </location>
</feature>
<feature type="domain" description="Fibronectin type-III" evidence="6">
    <location>
        <begin position="816"/>
        <end position="915"/>
    </location>
</feature>
<keyword evidence="2" id="KW-0175">Coiled coil</keyword>
<feature type="domain" description="Fibronectin type-III" evidence="6">
    <location>
        <begin position="529"/>
        <end position="622"/>
    </location>
</feature>
<reference evidence="7" key="1">
    <citation type="submission" date="2022-10" db="EMBL/GenBank/DDBJ databases">
        <title>Novel sulphate-reducing endosymbionts in the free-living metamonad Anaeramoeba.</title>
        <authorList>
            <person name="Jerlstrom-Hultqvist J."/>
            <person name="Cepicka I."/>
            <person name="Gallot-Lavallee L."/>
            <person name="Salas-Leiva D."/>
            <person name="Curtis B.A."/>
            <person name="Zahonova K."/>
            <person name="Pipaliya S."/>
            <person name="Dacks J."/>
            <person name="Roger A.J."/>
        </authorList>
    </citation>
    <scope>NUCLEOTIDE SEQUENCE</scope>
    <source>
        <strain evidence="7">BMAN</strain>
    </source>
</reference>
<feature type="domain" description="Fibronectin type-III" evidence="6">
    <location>
        <begin position="1115"/>
        <end position="1208"/>
    </location>
</feature>
<feature type="domain" description="Fibronectin type-III" evidence="6">
    <location>
        <begin position="1395"/>
        <end position="1488"/>
    </location>
</feature>
<feature type="coiled-coil region" evidence="2">
    <location>
        <begin position="1856"/>
        <end position="1883"/>
    </location>
</feature>
<keyword evidence="8" id="KW-1185">Reference proteome</keyword>
<dbReference type="CDD" id="cd00063">
    <property type="entry name" value="FN3"/>
    <property type="match status" value="12"/>
</dbReference>
<feature type="transmembrane region" description="Helical" evidence="3">
    <location>
        <begin position="1497"/>
        <end position="1519"/>
    </location>
</feature>
<dbReference type="SMART" id="SM01411">
    <property type="entry name" value="Ephrin_rec_like"/>
    <property type="match status" value="1"/>
</dbReference>
<keyword evidence="3" id="KW-0812">Transmembrane</keyword>
<evidence type="ECO:0000256" key="4">
    <source>
        <dbReference type="SAM" id="SignalP"/>
    </source>
</evidence>
<dbReference type="EMBL" id="JAPDFW010000022">
    <property type="protein sequence ID" value="KAJ5079728.1"/>
    <property type="molecule type" value="Genomic_DNA"/>
</dbReference>
<dbReference type="SUPFAM" id="SSF49265">
    <property type="entry name" value="Fibronectin type III"/>
    <property type="match status" value="6"/>
</dbReference>
<dbReference type="Pfam" id="PF00041">
    <property type="entry name" value="fn3"/>
    <property type="match status" value="8"/>
</dbReference>
<keyword evidence="3" id="KW-0472">Membrane</keyword>
<dbReference type="InterPro" id="IPR008936">
    <property type="entry name" value="Rho_GTPase_activation_prot"/>
</dbReference>
<accession>A0A9Q0LVB4</accession>
<dbReference type="InterPro" id="IPR050964">
    <property type="entry name" value="Striated_Muscle_Regulatory"/>
</dbReference>
<feature type="chain" id="PRO_5040440631" evidence="4">
    <location>
        <begin position="23"/>
        <end position="1895"/>
    </location>
</feature>
<evidence type="ECO:0000256" key="3">
    <source>
        <dbReference type="SAM" id="Phobius"/>
    </source>
</evidence>
<dbReference type="Gene3D" id="1.10.506.10">
    <property type="entry name" value="GTPase Activation - p120gap, domain 1"/>
    <property type="match status" value="2"/>
</dbReference>
<evidence type="ECO:0000313" key="7">
    <source>
        <dbReference type="EMBL" id="KAJ5079728.1"/>
    </source>
</evidence>
<dbReference type="SMART" id="SM00323">
    <property type="entry name" value="RasGAP"/>
    <property type="match status" value="1"/>
</dbReference>
<dbReference type="PROSITE" id="PS50853">
    <property type="entry name" value="FN3"/>
    <property type="match status" value="12"/>
</dbReference>
<comment type="caution">
    <text evidence="7">The sequence shown here is derived from an EMBL/GenBank/DDBJ whole genome shotgun (WGS) entry which is preliminary data.</text>
</comment>
<evidence type="ECO:0000259" key="6">
    <source>
        <dbReference type="PROSITE" id="PS50853"/>
    </source>
</evidence>